<evidence type="ECO:0000256" key="6">
    <source>
        <dbReference type="ARBA" id="ARBA00023136"/>
    </source>
</evidence>
<evidence type="ECO:0000256" key="3">
    <source>
        <dbReference type="ARBA" id="ARBA00022452"/>
    </source>
</evidence>
<comment type="subcellular location">
    <subcellularLocation>
        <location evidence="9">Cell membrane</location>
        <topology evidence="9">Lipid-anchor</topology>
    </subcellularLocation>
    <subcellularLocation>
        <location evidence="1">Membrane</location>
    </subcellularLocation>
</comment>
<dbReference type="PROSITE" id="PS51257">
    <property type="entry name" value="PROKAR_LIPOPROTEIN"/>
    <property type="match status" value="1"/>
</dbReference>
<dbReference type="InterPro" id="IPR010131">
    <property type="entry name" value="MdtP/NodT-like"/>
</dbReference>
<sequence length="540" mass="57702">MTTDSCRIGFAPKRLWTAFVSTASLCALCAVAGCADNSPYHPLAMHSPGPEALARIRQDAKATNDAWPQAQWFESFHDKQLDALIAEACAGNPDIQAVGARLAEAQSQLDQFASGTGLTGGVAAAAYKARMPAINGAADVNVAGTTVPINLFSDPWVSPASVIAGANYDLDLWGRNRAVTQELVSARDAAHVEEQQARLIITTSLVTLYGRFADEYAKRDLIAAKRQQADQLDEIRRTREARGIDSTYAAQQARIEQATLRMQLQTTDDAITQTQLQIGVLTGDGPERGLALRRPTLANADAATISVPANLPFDLLGRRPDVVAAKLRVQAATAKIAATRAAFYPNINLSAAGGLASLSLGSLFSSASLFFALGPAVSLPVFERSRLRSQLHGDYAQADEMIALYNKTLDGALAEVARSIATMRNVTALIDAQTQIAAARDRMLTVATERQRRGLVQQADVLALRDMRLDDQLRLLELNGQRRDARIALIRALGGGFDATASSPSAASPGSHANQESHENIGDSRRDSRSSFLPSSSQAS</sequence>
<keyword evidence="12" id="KW-1185">Reference proteome</keyword>
<dbReference type="NCBIfam" id="TIGR01845">
    <property type="entry name" value="outer_NodT"/>
    <property type="match status" value="1"/>
</dbReference>
<evidence type="ECO:0000256" key="5">
    <source>
        <dbReference type="ARBA" id="ARBA00022729"/>
    </source>
</evidence>
<evidence type="ECO:0000313" key="12">
    <source>
        <dbReference type="Proteomes" id="UP000736373"/>
    </source>
</evidence>
<evidence type="ECO:0000256" key="10">
    <source>
        <dbReference type="SAM" id="MobiDB-lite"/>
    </source>
</evidence>
<evidence type="ECO:0000313" key="11">
    <source>
        <dbReference type="EMBL" id="MBC8750531.1"/>
    </source>
</evidence>
<reference evidence="11 12" key="1">
    <citation type="submission" date="2019-09" db="EMBL/GenBank/DDBJ databases">
        <title>Paraburkholderia podalyriae sp. nov., A South African Podalyria-associated rhizobium.</title>
        <authorList>
            <person name="Mavima L."/>
            <person name="Beukes C.W."/>
            <person name="Palmer M."/>
            <person name="De Meyer S.E."/>
            <person name="James E.K."/>
            <person name="Maluk M."/>
            <person name="Avontuur J.R."/>
            <person name="Chan W.Y."/>
            <person name="Venter S.N."/>
            <person name="Steenkamp E.T."/>
        </authorList>
    </citation>
    <scope>NUCLEOTIDE SEQUENCE [LARGE SCALE GENOMIC DNA]</scope>
    <source>
        <strain evidence="11 12">WC7.3b</strain>
    </source>
</reference>
<feature type="region of interest" description="Disordered" evidence="10">
    <location>
        <begin position="500"/>
        <end position="540"/>
    </location>
</feature>
<keyword evidence="3 9" id="KW-1134">Transmembrane beta strand</keyword>
<evidence type="ECO:0000256" key="8">
    <source>
        <dbReference type="ARBA" id="ARBA00023288"/>
    </source>
</evidence>
<keyword evidence="8 9" id="KW-0449">Lipoprotein</keyword>
<evidence type="ECO:0000256" key="2">
    <source>
        <dbReference type="ARBA" id="ARBA00007613"/>
    </source>
</evidence>
<dbReference type="Gene3D" id="2.20.200.10">
    <property type="entry name" value="Outer membrane efflux proteins (OEP)"/>
    <property type="match status" value="1"/>
</dbReference>
<feature type="compositionally biased region" description="Low complexity" evidence="10">
    <location>
        <begin position="500"/>
        <end position="513"/>
    </location>
</feature>
<comment type="similarity">
    <text evidence="2 9">Belongs to the outer membrane factor (OMF) (TC 1.B.17) family.</text>
</comment>
<keyword evidence="5 9" id="KW-0732">Signal</keyword>
<dbReference type="InterPro" id="IPR003423">
    <property type="entry name" value="OMP_efflux"/>
</dbReference>
<name>A0ABR7PWG0_9BURK</name>
<dbReference type="EMBL" id="VZQQ01000034">
    <property type="protein sequence ID" value="MBC8750531.1"/>
    <property type="molecule type" value="Genomic_DNA"/>
</dbReference>
<comment type="caution">
    <text evidence="11">The sequence shown here is derived from an EMBL/GenBank/DDBJ whole genome shotgun (WGS) entry which is preliminary data.</text>
</comment>
<feature type="chain" id="PRO_5045001378" evidence="9">
    <location>
        <begin position="33"/>
        <end position="540"/>
    </location>
</feature>
<dbReference type="PANTHER" id="PTHR30203">
    <property type="entry name" value="OUTER MEMBRANE CATION EFFLUX PROTEIN"/>
    <property type="match status" value="1"/>
</dbReference>
<evidence type="ECO:0000256" key="1">
    <source>
        <dbReference type="ARBA" id="ARBA00004370"/>
    </source>
</evidence>
<feature type="signal peptide" evidence="9">
    <location>
        <begin position="1"/>
        <end position="32"/>
    </location>
</feature>
<proteinExistence type="inferred from homology"/>
<evidence type="ECO:0000256" key="9">
    <source>
        <dbReference type="RuleBase" id="RU362097"/>
    </source>
</evidence>
<dbReference type="Gene3D" id="1.20.1600.10">
    <property type="entry name" value="Outer membrane efflux proteins (OEP)"/>
    <property type="match status" value="1"/>
</dbReference>
<dbReference type="SUPFAM" id="SSF56954">
    <property type="entry name" value="Outer membrane efflux proteins (OEP)"/>
    <property type="match status" value="1"/>
</dbReference>
<feature type="compositionally biased region" description="Low complexity" evidence="10">
    <location>
        <begin position="530"/>
        <end position="540"/>
    </location>
</feature>
<protein>
    <submittedName>
        <fullName evidence="11">Efflux transporter outer membrane subunit</fullName>
    </submittedName>
</protein>
<accession>A0ABR7PWG0</accession>
<keyword evidence="7 9" id="KW-0564">Palmitate</keyword>
<feature type="compositionally biased region" description="Basic and acidic residues" evidence="10">
    <location>
        <begin position="515"/>
        <end position="529"/>
    </location>
</feature>
<keyword evidence="4 9" id="KW-0812">Transmembrane</keyword>
<organism evidence="11 12">
    <name type="scientific">Paraburkholderia podalyriae</name>
    <dbReference type="NCBI Taxonomy" id="1938811"/>
    <lineage>
        <taxon>Bacteria</taxon>
        <taxon>Pseudomonadati</taxon>
        <taxon>Pseudomonadota</taxon>
        <taxon>Betaproteobacteria</taxon>
        <taxon>Burkholderiales</taxon>
        <taxon>Burkholderiaceae</taxon>
        <taxon>Paraburkholderia</taxon>
    </lineage>
</organism>
<gene>
    <name evidence="11" type="ORF">F6X42_29310</name>
</gene>
<keyword evidence="6 9" id="KW-0472">Membrane</keyword>
<dbReference type="Pfam" id="PF02321">
    <property type="entry name" value="OEP"/>
    <property type="match status" value="2"/>
</dbReference>
<dbReference type="PANTHER" id="PTHR30203:SF20">
    <property type="entry name" value="MULTIDRUG RESISTANCE OUTER MEMBRANE PROTEIN MDTP-RELATED"/>
    <property type="match status" value="1"/>
</dbReference>
<dbReference type="Proteomes" id="UP000736373">
    <property type="component" value="Unassembled WGS sequence"/>
</dbReference>
<evidence type="ECO:0000256" key="7">
    <source>
        <dbReference type="ARBA" id="ARBA00023139"/>
    </source>
</evidence>
<evidence type="ECO:0000256" key="4">
    <source>
        <dbReference type="ARBA" id="ARBA00022692"/>
    </source>
</evidence>